<reference evidence="2 3" key="1">
    <citation type="submission" date="2019-03" db="EMBL/GenBank/DDBJ databases">
        <title>Genomic Encyclopedia of Type Strains, Phase IV (KMG-IV): sequencing the most valuable type-strain genomes for metagenomic binning, comparative biology and taxonomic classification.</title>
        <authorList>
            <person name="Goeker M."/>
        </authorList>
    </citation>
    <scope>NUCLEOTIDE SEQUENCE [LARGE SCALE GENOMIC DNA]</scope>
    <source>
        <strain evidence="2 3">DSM 100433</strain>
    </source>
</reference>
<protein>
    <recommendedName>
        <fullName evidence="4">WD40 repeat domain-containing protein</fullName>
    </recommendedName>
</protein>
<evidence type="ECO:0000256" key="1">
    <source>
        <dbReference type="SAM" id="SignalP"/>
    </source>
</evidence>
<comment type="caution">
    <text evidence="2">The sequence shown here is derived from an EMBL/GenBank/DDBJ whole genome shotgun (WGS) entry which is preliminary data.</text>
</comment>
<dbReference type="AlphaFoldDB" id="A0A9X8Y7N1"/>
<dbReference type="RefSeq" id="WP_132084884.1">
    <property type="nucleotide sequence ID" value="NZ_SLUK01000009.1"/>
</dbReference>
<feature type="chain" id="PRO_5040979901" description="WD40 repeat domain-containing protein" evidence="1">
    <location>
        <begin position="19"/>
        <end position="328"/>
    </location>
</feature>
<name>A0A9X8Y7N1_9FIRM</name>
<dbReference type="EMBL" id="SLUK01000009">
    <property type="protein sequence ID" value="TCL42583.1"/>
    <property type="molecule type" value="Genomic_DNA"/>
</dbReference>
<evidence type="ECO:0008006" key="4">
    <source>
        <dbReference type="Google" id="ProtNLM"/>
    </source>
</evidence>
<evidence type="ECO:0000313" key="2">
    <source>
        <dbReference type="EMBL" id="TCL42583.1"/>
    </source>
</evidence>
<dbReference type="Proteomes" id="UP000294682">
    <property type="component" value="Unassembled WGS sequence"/>
</dbReference>
<sequence length="328" mass="37367">MKKLIVGVLAGVLSLAVALPGAAAKMRSTSVRLDAGSEEQVTGGVVLESWQWPQKDRLLLAFTREGVEEPQRVIAQLNVEEGLAGSLYSTAKKGELGFKSRLYDDRAEFLLGENQFSLELPDGGVLRTERADFYGDYLPEFKGEYFYQGVQFNSSEEYYFCERMARGLGMKGEAVCDKLMVYSNRGDNQGEEIAMIGFPFQVKGNEKNMRWMRASDRILVQAKVYLPQEYGSYETQYYVYNAPSATMISKFTLKENDLVIQDTYKSKILLLSDSQEPVLYLYDYREKKLQELDRFTRPVQARFSPDGTRAAVIREKRSFVPTIYELES</sequence>
<accession>A0A9X8Y7N1</accession>
<feature type="signal peptide" evidence="1">
    <location>
        <begin position="1"/>
        <end position="18"/>
    </location>
</feature>
<dbReference type="SUPFAM" id="SSF82171">
    <property type="entry name" value="DPP6 N-terminal domain-like"/>
    <property type="match status" value="1"/>
</dbReference>
<proteinExistence type="predicted"/>
<evidence type="ECO:0000313" key="3">
    <source>
        <dbReference type="Proteomes" id="UP000294682"/>
    </source>
</evidence>
<organism evidence="2 3">
    <name type="scientific">Harryflintia acetispora</name>
    <dbReference type="NCBI Taxonomy" id="1849041"/>
    <lineage>
        <taxon>Bacteria</taxon>
        <taxon>Bacillati</taxon>
        <taxon>Bacillota</taxon>
        <taxon>Clostridia</taxon>
        <taxon>Eubacteriales</taxon>
        <taxon>Oscillospiraceae</taxon>
        <taxon>Harryflintia</taxon>
    </lineage>
</organism>
<keyword evidence="1" id="KW-0732">Signal</keyword>
<keyword evidence="3" id="KW-1185">Reference proteome</keyword>
<gene>
    <name evidence="2" type="ORF">EDD78_10948</name>
</gene>